<feature type="compositionally biased region" description="Basic and acidic residues" evidence="2">
    <location>
        <begin position="1"/>
        <end position="10"/>
    </location>
</feature>
<organism evidence="4 5">
    <name type="scientific">Lysobacter hankyongensis</name>
    <dbReference type="NCBI Taxonomy" id="1176535"/>
    <lineage>
        <taxon>Bacteria</taxon>
        <taxon>Pseudomonadati</taxon>
        <taxon>Pseudomonadota</taxon>
        <taxon>Gammaproteobacteria</taxon>
        <taxon>Lysobacterales</taxon>
        <taxon>Lysobacteraceae</taxon>
        <taxon>Lysobacter</taxon>
    </lineage>
</organism>
<accession>A0ABP9BLR5</accession>
<evidence type="ECO:0000313" key="4">
    <source>
        <dbReference type="EMBL" id="GAA4797423.1"/>
    </source>
</evidence>
<dbReference type="Gene3D" id="3.90.400.10">
    <property type="entry name" value="Oligo-1,6-glucosidase, Domain 2"/>
    <property type="match status" value="1"/>
</dbReference>
<dbReference type="PANTHER" id="PTHR10357">
    <property type="entry name" value="ALPHA-AMYLASE FAMILY MEMBER"/>
    <property type="match status" value="1"/>
</dbReference>
<evidence type="ECO:0000256" key="1">
    <source>
        <dbReference type="ARBA" id="ARBA00008061"/>
    </source>
</evidence>
<feature type="region of interest" description="Disordered" evidence="2">
    <location>
        <begin position="1"/>
        <end position="20"/>
    </location>
</feature>
<dbReference type="GO" id="GO:0016787">
    <property type="term" value="F:hydrolase activity"/>
    <property type="evidence" value="ECO:0007669"/>
    <property type="project" value="UniProtKB-KW"/>
</dbReference>
<dbReference type="InterPro" id="IPR006047">
    <property type="entry name" value="GH13_cat_dom"/>
</dbReference>
<evidence type="ECO:0000259" key="3">
    <source>
        <dbReference type="SMART" id="SM00642"/>
    </source>
</evidence>
<dbReference type="SMART" id="SM00642">
    <property type="entry name" value="Aamy"/>
    <property type="match status" value="1"/>
</dbReference>
<feature type="domain" description="Glycosyl hydrolase family 13 catalytic" evidence="3">
    <location>
        <begin position="95"/>
        <end position="492"/>
    </location>
</feature>
<dbReference type="SUPFAM" id="SSF51445">
    <property type="entry name" value="(Trans)glycosidases"/>
    <property type="match status" value="1"/>
</dbReference>
<dbReference type="InterPro" id="IPR017853">
    <property type="entry name" value="GH"/>
</dbReference>
<name>A0ABP9BLR5_9GAMM</name>
<proteinExistence type="inferred from homology"/>
<dbReference type="CDD" id="cd11316">
    <property type="entry name" value="AmyAc_bac2_AmyA"/>
    <property type="match status" value="1"/>
</dbReference>
<dbReference type="PANTHER" id="PTHR10357:SF179">
    <property type="entry name" value="NEUTRAL AND BASIC AMINO ACID TRANSPORT PROTEIN RBAT"/>
    <property type="match status" value="1"/>
</dbReference>
<keyword evidence="4" id="KW-0378">Hydrolase</keyword>
<keyword evidence="5" id="KW-1185">Reference proteome</keyword>
<dbReference type="Proteomes" id="UP001499959">
    <property type="component" value="Unassembled WGS sequence"/>
</dbReference>
<comment type="similarity">
    <text evidence="1">Belongs to the glycosyl hydrolase 13 family.</text>
</comment>
<reference evidence="5" key="1">
    <citation type="journal article" date="2019" name="Int. J. Syst. Evol. Microbiol.">
        <title>The Global Catalogue of Microorganisms (GCM) 10K type strain sequencing project: providing services to taxonomists for standard genome sequencing and annotation.</title>
        <authorList>
            <consortium name="The Broad Institute Genomics Platform"/>
            <consortium name="The Broad Institute Genome Sequencing Center for Infectious Disease"/>
            <person name="Wu L."/>
            <person name="Ma J."/>
        </authorList>
    </citation>
    <scope>NUCLEOTIDE SEQUENCE [LARGE SCALE GENOMIC DNA]</scope>
    <source>
        <strain evidence="5">JCM 18204</strain>
    </source>
</reference>
<gene>
    <name evidence="4" type="ORF">GCM10023307_24180</name>
</gene>
<evidence type="ECO:0000313" key="5">
    <source>
        <dbReference type="Proteomes" id="UP001499959"/>
    </source>
</evidence>
<dbReference type="Pfam" id="PF00128">
    <property type="entry name" value="Alpha-amylase"/>
    <property type="match status" value="1"/>
</dbReference>
<dbReference type="EMBL" id="BAABJE010000012">
    <property type="protein sequence ID" value="GAA4797423.1"/>
    <property type="molecule type" value="Genomic_DNA"/>
</dbReference>
<protein>
    <submittedName>
        <fullName evidence="4">Alpha-amylase family glycosyl hydrolase</fullName>
    </submittedName>
</protein>
<sequence length="612" mass="68198">MLQRSEDATRMRTRMQTNSSGRTTLAAATAAWHGAANVASESLSVNLLAPLLCCATLLLGVAGDSHARTPTLRFETLQLEAETAPRWWHGATVYEIWPRSFQDSDGDGNGDFNGMTAKLDDLKALGVDAIWLTPVFEAPSYHGYDFQDFYAVERDYGTMADFERFIAEAHKRDMKVILDLVLNHVSDQHPWFLASAKKVKGYEDAFIWRSTRPDGWGQAWSNQPNPEAVWHWNEQRRAYYYGAFGNSQPDLNLRNPAVVNELDAVAAFWLKKGVDGFRLDAVRYAIEDGPLAQQADTPATIDYWTAFAKKVKAINPDALLVGEAWASLETGGRYRNGGRGLDSVFDFDFGNIVIAILNPDSERRADFGTVSDTDVSRKRDSLWANLKQRADAAPMGYFAPFLTNHDQNRIMHTLGGDAAKARLAAGLLLTSPGTAYLYYGEEIGMSQYKTGEDRYRRAPMQWTEDKGAGFNATGKTWIDLPAPRGYRGDQGAWWAKYWKQQQGQGHSVAAQQADPNSLYRHYQRLLAVRNANPELKQPTELRYYPVAAPDVWVLHASSPAGDAWVVINLDPAKPATFPVPTELQGTRTDQVNGEAKTLGQNFDLQPGETLVF</sequence>
<evidence type="ECO:0000256" key="2">
    <source>
        <dbReference type="SAM" id="MobiDB-lite"/>
    </source>
</evidence>
<dbReference type="Gene3D" id="3.20.20.80">
    <property type="entry name" value="Glycosidases"/>
    <property type="match status" value="1"/>
</dbReference>
<dbReference type="InterPro" id="IPR045857">
    <property type="entry name" value="O16G_dom_2"/>
</dbReference>
<comment type="caution">
    <text evidence="4">The sequence shown here is derived from an EMBL/GenBank/DDBJ whole genome shotgun (WGS) entry which is preliminary data.</text>
</comment>